<evidence type="ECO:0000256" key="1">
    <source>
        <dbReference type="SAM" id="MobiDB-lite"/>
    </source>
</evidence>
<feature type="region of interest" description="Disordered" evidence="1">
    <location>
        <begin position="469"/>
        <end position="496"/>
    </location>
</feature>
<protein>
    <recommendedName>
        <fullName evidence="7">IKI3 family-domain-containing protein</fullName>
    </recommendedName>
</protein>
<gene>
    <name evidence="5" type="ORF">BC936DRAFT_147332</name>
</gene>
<dbReference type="AlphaFoldDB" id="A0A433D5L9"/>
<name>A0A433D5L9_9FUNG</name>
<evidence type="ECO:0000259" key="4">
    <source>
        <dbReference type="Pfam" id="PF23936"/>
    </source>
</evidence>
<dbReference type="InterPro" id="IPR056169">
    <property type="entry name" value="HB_ELP1"/>
</dbReference>
<dbReference type="Proteomes" id="UP000268093">
    <property type="component" value="Unassembled WGS sequence"/>
</dbReference>
<dbReference type="UniPathway" id="UPA00988"/>
<dbReference type="InterPro" id="IPR056167">
    <property type="entry name" value="A-sol_ELP1"/>
</dbReference>
<dbReference type="InterPro" id="IPR056166">
    <property type="entry name" value="TPR_ELP1"/>
</dbReference>
<evidence type="ECO:0000313" key="6">
    <source>
        <dbReference type="Proteomes" id="UP000268093"/>
    </source>
</evidence>
<evidence type="ECO:0008006" key="7">
    <source>
        <dbReference type="Google" id="ProtNLM"/>
    </source>
</evidence>
<comment type="caution">
    <text evidence="5">The sequence shown here is derived from an EMBL/GenBank/DDBJ whole genome shotgun (WGS) entry which is preliminary data.</text>
</comment>
<dbReference type="GO" id="GO:0033588">
    <property type="term" value="C:elongator holoenzyme complex"/>
    <property type="evidence" value="ECO:0007669"/>
    <property type="project" value="InterPro"/>
</dbReference>
<dbReference type="Pfam" id="PF23925">
    <property type="entry name" value="A-sol_ELP1"/>
    <property type="match status" value="1"/>
</dbReference>
<dbReference type="Pfam" id="PF23936">
    <property type="entry name" value="HB_ELP1"/>
    <property type="match status" value="1"/>
</dbReference>
<dbReference type="GO" id="GO:0002926">
    <property type="term" value="P:tRNA wobble base 5-methoxycarbonylmethyl-2-thiouridinylation"/>
    <property type="evidence" value="ECO:0007669"/>
    <property type="project" value="TreeGrafter"/>
</dbReference>
<dbReference type="EMBL" id="RBNI01006302">
    <property type="protein sequence ID" value="RUP46125.1"/>
    <property type="molecule type" value="Genomic_DNA"/>
</dbReference>
<sequence length="607" mass="69116">MPRGNLETLSPRALVLSSIRDAIDRSDYRAAFLACRKHRVDLNILFDYSPSLFLEKIGTFVAHLQEVDFLNLFLSSLRNEDVTITMYPSGTQTKSLLQKADSLQSKVNTVCDAIRAVLVSLDTKHYIQSILSTYVRKTPPDYESALSLLASLRSDDLSHAEEALKYTIFLCDVDRLYDIALGMYDFSLVLMVAQQTQKDPREYLPFLQELQNLEVLYQRFKIDDHLQRHEKALLNLCLAGDQYFAEVVKYMQKHSLYQAALRAYRDKPVQKKVILAHYGEYLMERSAYGEAGIVFVMADSRKRALDAYQLAGAWREVFMLSRQLMFTEEDVVALAKELVGILQEKRLYTEAATVAADYGKDVEGAVDSLIKGYLWTEAARLSYLHGRDDLIQTNVIPGLIDGFSQITEDMAEMSDQFTKQTERLREIRAKTPDTSKEHDIPDDSLDNIDMFSDTTSMGSQFTRYTQATSRVTTMSTKTGKGSKNRRREERKRARGKKGSVFEEEYLVNSLKRLIQRAANFQNDIGNLLKALATYGFTEKGKAIQVSFDELLTELRASLDEIFVPLQLALNEADPPIQRISTDSPQVSTVIEKPLILDIEWKLPILQV</sequence>
<feature type="domain" description="ELP1 alpha-solenoid" evidence="3">
    <location>
        <begin position="12"/>
        <end position="210"/>
    </location>
</feature>
<feature type="domain" description="ELP1 three-helical bundle" evidence="4">
    <location>
        <begin position="389"/>
        <end position="561"/>
    </location>
</feature>
<reference evidence="5 6" key="1">
    <citation type="journal article" date="2018" name="New Phytol.">
        <title>Phylogenomics of Endogonaceae and evolution of mycorrhizas within Mucoromycota.</title>
        <authorList>
            <person name="Chang Y."/>
            <person name="Desiro A."/>
            <person name="Na H."/>
            <person name="Sandor L."/>
            <person name="Lipzen A."/>
            <person name="Clum A."/>
            <person name="Barry K."/>
            <person name="Grigoriev I.V."/>
            <person name="Martin F.M."/>
            <person name="Stajich J.E."/>
            <person name="Smith M.E."/>
            <person name="Bonito G."/>
            <person name="Spatafora J.W."/>
        </authorList>
    </citation>
    <scope>NUCLEOTIDE SEQUENCE [LARGE SCALE GENOMIC DNA]</scope>
    <source>
        <strain evidence="5 6">GMNB39</strain>
    </source>
</reference>
<evidence type="ECO:0000259" key="2">
    <source>
        <dbReference type="Pfam" id="PF23878"/>
    </source>
</evidence>
<dbReference type="GO" id="GO:0005829">
    <property type="term" value="C:cytosol"/>
    <property type="evidence" value="ECO:0007669"/>
    <property type="project" value="TreeGrafter"/>
</dbReference>
<dbReference type="PANTHER" id="PTHR12747">
    <property type="entry name" value="ELONGATOR COMPLEX PROTEIN 1"/>
    <property type="match status" value="1"/>
</dbReference>
<dbReference type="Pfam" id="PF23878">
    <property type="entry name" value="TPR_ELP1"/>
    <property type="match status" value="1"/>
</dbReference>
<proteinExistence type="predicted"/>
<dbReference type="InterPro" id="IPR006849">
    <property type="entry name" value="Elp1"/>
</dbReference>
<feature type="domain" description="ELP1 TPR" evidence="2">
    <location>
        <begin position="217"/>
        <end position="380"/>
    </location>
</feature>
<organism evidence="5 6">
    <name type="scientific">Jimgerdemannia flammicorona</name>
    <dbReference type="NCBI Taxonomy" id="994334"/>
    <lineage>
        <taxon>Eukaryota</taxon>
        <taxon>Fungi</taxon>
        <taxon>Fungi incertae sedis</taxon>
        <taxon>Mucoromycota</taxon>
        <taxon>Mucoromycotina</taxon>
        <taxon>Endogonomycetes</taxon>
        <taxon>Endogonales</taxon>
        <taxon>Endogonaceae</taxon>
        <taxon>Jimgerdemannia</taxon>
    </lineage>
</organism>
<accession>A0A433D5L9</accession>
<dbReference type="PANTHER" id="PTHR12747:SF0">
    <property type="entry name" value="ELONGATOR COMPLEX PROTEIN 1"/>
    <property type="match status" value="1"/>
</dbReference>
<dbReference type="GO" id="GO:0000049">
    <property type="term" value="F:tRNA binding"/>
    <property type="evidence" value="ECO:0007669"/>
    <property type="project" value="TreeGrafter"/>
</dbReference>
<evidence type="ECO:0000313" key="5">
    <source>
        <dbReference type="EMBL" id="RUP46125.1"/>
    </source>
</evidence>
<evidence type="ECO:0000259" key="3">
    <source>
        <dbReference type="Pfam" id="PF23925"/>
    </source>
</evidence>
<keyword evidence="6" id="KW-1185">Reference proteome</keyword>